<dbReference type="RefSeq" id="WP_324770587.1">
    <property type="nucleotide sequence ID" value="NZ_BAAATS010000006.1"/>
</dbReference>
<keyword evidence="3" id="KW-1185">Reference proteome</keyword>
<accession>A0ABU6CEQ4</accession>
<proteinExistence type="predicted"/>
<dbReference type="Proteomes" id="UP001352223">
    <property type="component" value="Unassembled WGS sequence"/>
</dbReference>
<protein>
    <recommendedName>
        <fullName evidence="4">Secreted protein</fullName>
    </recommendedName>
</protein>
<name>A0ABU6CEQ4_9ACTN</name>
<organism evidence="2 3">
    <name type="scientific">Streptomyces kunmingensis</name>
    <dbReference type="NCBI Taxonomy" id="68225"/>
    <lineage>
        <taxon>Bacteria</taxon>
        <taxon>Bacillati</taxon>
        <taxon>Actinomycetota</taxon>
        <taxon>Actinomycetes</taxon>
        <taxon>Kitasatosporales</taxon>
        <taxon>Streptomycetaceae</taxon>
        <taxon>Streptomyces</taxon>
    </lineage>
</organism>
<feature type="signal peptide" evidence="1">
    <location>
        <begin position="1"/>
        <end position="19"/>
    </location>
</feature>
<gene>
    <name evidence="2" type="ORF">OKJ48_22215</name>
</gene>
<reference evidence="2 3" key="1">
    <citation type="submission" date="2022-10" db="EMBL/GenBank/DDBJ databases">
        <authorList>
            <person name="Xie J."/>
            <person name="Shen N."/>
        </authorList>
    </citation>
    <scope>NUCLEOTIDE SEQUENCE [LARGE SCALE GENOMIC DNA]</scope>
    <source>
        <strain evidence="2 3">DSM 41681</strain>
    </source>
</reference>
<keyword evidence="1" id="KW-0732">Signal</keyword>
<comment type="caution">
    <text evidence="2">The sequence shown here is derived from an EMBL/GenBank/DDBJ whole genome shotgun (WGS) entry which is preliminary data.</text>
</comment>
<sequence length="132" mass="13996">MKRMKYASAAALSALAVLAGPVAEAISAPSTTAVRATRPSISAKASVGSVRAWQQFRIYGKTEHLRAGTRVTLQQMQGTGKHKHWVSLPASMTTNQSGGYNLRVQLGLIGRNSLRIVGGGAVSPVVYVNVHR</sequence>
<dbReference type="EMBL" id="JAOZYB010000191">
    <property type="protein sequence ID" value="MEB3962944.1"/>
    <property type="molecule type" value="Genomic_DNA"/>
</dbReference>
<feature type="chain" id="PRO_5047220321" description="Secreted protein" evidence="1">
    <location>
        <begin position="20"/>
        <end position="132"/>
    </location>
</feature>
<evidence type="ECO:0000313" key="2">
    <source>
        <dbReference type="EMBL" id="MEB3962944.1"/>
    </source>
</evidence>
<evidence type="ECO:0008006" key="4">
    <source>
        <dbReference type="Google" id="ProtNLM"/>
    </source>
</evidence>
<evidence type="ECO:0000313" key="3">
    <source>
        <dbReference type="Proteomes" id="UP001352223"/>
    </source>
</evidence>
<evidence type="ECO:0000256" key="1">
    <source>
        <dbReference type="SAM" id="SignalP"/>
    </source>
</evidence>